<evidence type="ECO:0000313" key="2">
    <source>
        <dbReference type="Proteomes" id="UP001215280"/>
    </source>
</evidence>
<proteinExistence type="predicted"/>
<organism evidence="1 2">
    <name type="scientific">Mycena maculata</name>
    <dbReference type="NCBI Taxonomy" id="230809"/>
    <lineage>
        <taxon>Eukaryota</taxon>
        <taxon>Fungi</taxon>
        <taxon>Dikarya</taxon>
        <taxon>Basidiomycota</taxon>
        <taxon>Agaricomycotina</taxon>
        <taxon>Agaricomycetes</taxon>
        <taxon>Agaricomycetidae</taxon>
        <taxon>Agaricales</taxon>
        <taxon>Marasmiineae</taxon>
        <taxon>Mycenaceae</taxon>
        <taxon>Mycena</taxon>
    </lineage>
</organism>
<dbReference type="AlphaFoldDB" id="A0AAD7K2T6"/>
<reference evidence="1" key="1">
    <citation type="submission" date="2023-03" db="EMBL/GenBank/DDBJ databases">
        <title>Massive genome expansion in bonnet fungi (Mycena s.s.) driven by repeated elements and novel gene families across ecological guilds.</title>
        <authorList>
            <consortium name="Lawrence Berkeley National Laboratory"/>
            <person name="Harder C.B."/>
            <person name="Miyauchi S."/>
            <person name="Viragh M."/>
            <person name="Kuo A."/>
            <person name="Thoen E."/>
            <person name="Andreopoulos B."/>
            <person name="Lu D."/>
            <person name="Skrede I."/>
            <person name="Drula E."/>
            <person name="Henrissat B."/>
            <person name="Morin E."/>
            <person name="Kohler A."/>
            <person name="Barry K."/>
            <person name="LaButti K."/>
            <person name="Morin E."/>
            <person name="Salamov A."/>
            <person name="Lipzen A."/>
            <person name="Mereny Z."/>
            <person name="Hegedus B."/>
            <person name="Baldrian P."/>
            <person name="Stursova M."/>
            <person name="Weitz H."/>
            <person name="Taylor A."/>
            <person name="Grigoriev I.V."/>
            <person name="Nagy L.G."/>
            <person name="Martin F."/>
            <person name="Kauserud H."/>
        </authorList>
    </citation>
    <scope>NUCLEOTIDE SEQUENCE</scope>
    <source>
        <strain evidence="1">CBHHK188m</strain>
    </source>
</reference>
<keyword evidence="2" id="KW-1185">Reference proteome</keyword>
<accession>A0AAD7K2T6</accession>
<evidence type="ECO:0000313" key="1">
    <source>
        <dbReference type="EMBL" id="KAJ7775737.1"/>
    </source>
</evidence>
<dbReference type="Proteomes" id="UP001215280">
    <property type="component" value="Unassembled WGS sequence"/>
</dbReference>
<dbReference type="EMBL" id="JARJLG010000014">
    <property type="protein sequence ID" value="KAJ7775737.1"/>
    <property type="molecule type" value="Genomic_DNA"/>
</dbReference>
<sequence length="362" mass="39220">MSVIWNFFGEMDSIAGTTWGQSCLCRHHTCDPAWFSRPTSPALDTFLARVVRGNIRRAVSTSHDLDRCSHFLRNIHANILRQLNPRYATVPKWPTNWSQIVLNYLRTPTLEEIAMDMTPFHGPNAFHPLKSLIDRSACPLQKLCLRGCLPVFPTTEILRAYPSITTLAIVVHASSGGAASTLISQLVVGGPSTQHETIVPQLTEILVGCEDEASIDHAAYLRMLRSRCGHAECTLKAAALLTHLGSRPDPTTLSGLNALYQAGLNLLLLEGVGAGDVIDSWIYVTQPESCTTDRKGTVTTGRNCKPSPLQPPHLRALPCSIGVHSVEPANEQPLGKSTTLIAATVSATVCSPQRISICSGCS</sequence>
<protein>
    <submittedName>
        <fullName evidence="1">Uncharacterized protein</fullName>
    </submittedName>
</protein>
<name>A0AAD7K2T6_9AGAR</name>
<comment type="caution">
    <text evidence="1">The sequence shown here is derived from an EMBL/GenBank/DDBJ whole genome shotgun (WGS) entry which is preliminary data.</text>
</comment>
<gene>
    <name evidence="1" type="ORF">DFH07DRAFT_767143</name>
</gene>